<protein>
    <submittedName>
        <fullName evidence="2">Zinc-dependent peptidase</fullName>
    </submittedName>
</protein>
<gene>
    <name evidence="2" type="ORF">QNI22_32925</name>
</gene>
<dbReference type="GO" id="GO:0004177">
    <property type="term" value="F:aminopeptidase activity"/>
    <property type="evidence" value="ECO:0007669"/>
    <property type="project" value="TreeGrafter"/>
</dbReference>
<dbReference type="InterPro" id="IPR010384">
    <property type="entry name" value="MtfA_fam"/>
</dbReference>
<dbReference type="Proteomes" id="UP001232063">
    <property type="component" value="Unassembled WGS sequence"/>
</dbReference>
<keyword evidence="1" id="KW-1133">Transmembrane helix</keyword>
<dbReference type="RefSeq" id="WP_314517599.1">
    <property type="nucleotide sequence ID" value="NZ_JASJOU010000016.1"/>
</dbReference>
<dbReference type="InterPro" id="IPR024079">
    <property type="entry name" value="MetalloPept_cat_dom_sf"/>
</dbReference>
<proteinExistence type="predicted"/>
<dbReference type="Gene3D" id="3.40.390.10">
    <property type="entry name" value="Collagenase (Catalytic Domain)"/>
    <property type="match status" value="1"/>
</dbReference>
<keyword evidence="1" id="KW-0812">Transmembrane</keyword>
<evidence type="ECO:0000313" key="2">
    <source>
        <dbReference type="EMBL" id="MDJ1505507.1"/>
    </source>
</evidence>
<dbReference type="CDD" id="cd20169">
    <property type="entry name" value="Peptidase_M90_mtfA"/>
    <property type="match status" value="1"/>
</dbReference>
<dbReference type="AlphaFoldDB" id="A0AAE3RCU2"/>
<evidence type="ECO:0000256" key="1">
    <source>
        <dbReference type="SAM" id="Phobius"/>
    </source>
</evidence>
<sequence length="310" mass="36069">MIIPSDHTITYQSTYRKKLLSSQLWTGLFAFLTAGLLYIISPTEKLEIATIICLLLWLCIGIVHWQYNKKYYRRLKLINSPFPEAWKRYLEEHSTYYQDLTEPEKEIFNTRVQFFLAEKKIEGIDTEIDDTIKLLVAASAIIPTFAFPFYDYRSIHEILIYPNSFDESFQTTRYEGHEQRITGMVGNRFMEHSMILSKPDLIAGFDGTANKNNVGIHEFVHLLDKEDGAVDGLPEIFLNHSYTSGWLQAVKQEIDSIQKGHSDINPYGLTNNAEFLAVVSEYFFDNPEKFHRKHPELYAFLSAMFHQKPD</sequence>
<dbReference type="PANTHER" id="PTHR30164:SF2">
    <property type="entry name" value="PROTEIN MTFA"/>
    <property type="match status" value="1"/>
</dbReference>
<dbReference type="InterPro" id="IPR042252">
    <property type="entry name" value="MtfA_N"/>
</dbReference>
<dbReference type="SUPFAM" id="SSF55486">
    <property type="entry name" value="Metalloproteases ('zincins'), catalytic domain"/>
    <property type="match status" value="1"/>
</dbReference>
<accession>A0AAE3RCU2</accession>
<organism evidence="2 3">
    <name type="scientific">Xanthocytophaga agilis</name>
    <dbReference type="NCBI Taxonomy" id="3048010"/>
    <lineage>
        <taxon>Bacteria</taxon>
        <taxon>Pseudomonadati</taxon>
        <taxon>Bacteroidota</taxon>
        <taxon>Cytophagia</taxon>
        <taxon>Cytophagales</taxon>
        <taxon>Rhodocytophagaceae</taxon>
        <taxon>Xanthocytophaga</taxon>
    </lineage>
</organism>
<dbReference type="Pfam" id="PF06167">
    <property type="entry name" value="Peptidase_M90"/>
    <property type="match status" value="1"/>
</dbReference>
<keyword evidence="3" id="KW-1185">Reference proteome</keyword>
<feature type="transmembrane region" description="Helical" evidence="1">
    <location>
        <begin position="20"/>
        <end position="40"/>
    </location>
</feature>
<keyword evidence="1" id="KW-0472">Membrane</keyword>
<dbReference type="EMBL" id="JASJOU010000016">
    <property type="protein sequence ID" value="MDJ1505507.1"/>
    <property type="molecule type" value="Genomic_DNA"/>
</dbReference>
<dbReference type="GO" id="GO:0005829">
    <property type="term" value="C:cytosol"/>
    <property type="evidence" value="ECO:0007669"/>
    <property type="project" value="TreeGrafter"/>
</dbReference>
<feature type="transmembrane region" description="Helical" evidence="1">
    <location>
        <begin position="46"/>
        <end position="67"/>
    </location>
</feature>
<reference evidence="2" key="1">
    <citation type="submission" date="2023-05" db="EMBL/GenBank/DDBJ databases">
        <authorList>
            <person name="Zhang X."/>
        </authorList>
    </citation>
    <scope>NUCLEOTIDE SEQUENCE</scope>
    <source>
        <strain evidence="2">BD1B2-1</strain>
    </source>
</reference>
<evidence type="ECO:0000313" key="3">
    <source>
        <dbReference type="Proteomes" id="UP001232063"/>
    </source>
</evidence>
<comment type="caution">
    <text evidence="2">The sequence shown here is derived from an EMBL/GenBank/DDBJ whole genome shotgun (WGS) entry which is preliminary data.</text>
</comment>
<dbReference type="PANTHER" id="PTHR30164">
    <property type="entry name" value="MTFA PEPTIDASE"/>
    <property type="match status" value="1"/>
</dbReference>
<dbReference type="GO" id="GO:0008237">
    <property type="term" value="F:metallopeptidase activity"/>
    <property type="evidence" value="ECO:0007669"/>
    <property type="project" value="InterPro"/>
</dbReference>
<dbReference type="Gene3D" id="1.10.472.150">
    <property type="entry name" value="Glucose-regulated metallo-peptidase M90, N-terminal domain"/>
    <property type="match status" value="1"/>
</dbReference>
<name>A0AAE3RCU2_9BACT</name>